<evidence type="ECO:0000313" key="3">
    <source>
        <dbReference type="Proteomes" id="UP000247540"/>
    </source>
</evidence>
<comment type="caution">
    <text evidence="2">The sequence shown here is derived from an EMBL/GenBank/DDBJ whole genome shotgun (WGS) entry which is preliminary data.</text>
</comment>
<organism evidence="2 3">
    <name type="scientific">Xylophilus ampelinus</name>
    <dbReference type="NCBI Taxonomy" id="54067"/>
    <lineage>
        <taxon>Bacteria</taxon>
        <taxon>Pseudomonadati</taxon>
        <taxon>Pseudomonadota</taxon>
        <taxon>Betaproteobacteria</taxon>
        <taxon>Burkholderiales</taxon>
        <taxon>Xylophilus</taxon>
    </lineage>
</organism>
<accession>A0A318SKX8</accession>
<protein>
    <submittedName>
        <fullName evidence="2">EAL and modified HD-GYP domain-containing signal transduction protein</fullName>
    </submittedName>
</protein>
<reference evidence="2 3" key="1">
    <citation type="submission" date="2018-06" db="EMBL/GenBank/DDBJ databases">
        <title>Genomic Encyclopedia of Type Strains, Phase III (KMG-III): the genomes of soil and plant-associated and newly described type strains.</title>
        <authorList>
            <person name="Whitman W."/>
        </authorList>
    </citation>
    <scope>NUCLEOTIDE SEQUENCE [LARGE SCALE GENOMIC DNA]</scope>
    <source>
        <strain evidence="2 3">CECT 7646</strain>
    </source>
</reference>
<name>A0A318SKX8_9BURK</name>
<dbReference type="SMART" id="SM00052">
    <property type="entry name" value="EAL"/>
    <property type="match status" value="1"/>
</dbReference>
<evidence type="ECO:0000259" key="1">
    <source>
        <dbReference type="PROSITE" id="PS51833"/>
    </source>
</evidence>
<keyword evidence="3" id="KW-1185">Reference proteome</keyword>
<evidence type="ECO:0000313" key="2">
    <source>
        <dbReference type="EMBL" id="PYE79546.1"/>
    </source>
</evidence>
<dbReference type="InterPro" id="IPR014408">
    <property type="entry name" value="dGMP_Pdiesterase_EAL/HD-GYP"/>
</dbReference>
<dbReference type="OrthoDB" id="9804751at2"/>
<dbReference type="RefSeq" id="WP_110464500.1">
    <property type="nucleotide sequence ID" value="NZ_JAMOFZ010000001.1"/>
</dbReference>
<dbReference type="SUPFAM" id="SSF141868">
    <property type="entry name" value="EAL domain-like"/>
    <property type="match status" value="1"/>
</dbReference>
<dbReference type="Gene3D" id="3.20.20.450">
    <property type="entry name" value="EAL domain"/>
    <property type="match status" value="1"/>
</dbReference>
<dbReference type="PANTHER" id="PTHR33525:SF4">
    <property type="entry name" value="CYCLIC DI-GMP PHOSPHODIESTERASE CDGJ"/>
    <property type="match status" value="1"/>
</dbReference>
<dbReference type="Pfam" id="PF00563">
    <property type="entry name" value="EAL"/>
    <property type="match status" value="1"/>
</dbReference>
<dbReference type="AlphaFoldDB" id="A0A318SKX8"/>
<gene>
    <name evidence="2" type="ORF">DFQ15_102281</name>
</gene>
<dbReference type="PANTHER" id="PTHR33525">
    <property type="match status" value="1"/>
</dbReference>
<dbReference type="InterPro" id="IPR001633">
    <property type="entry name" value="EAL_dom"/>
</dbReference>
<dbReference type="EMBL" id="QJTC01000002">
    <property type="protein sequence ID" value="PYE79546.1"/>
    <property type="molecule type" value="Genomic_DNA"/>
</dbReference>
<dbReference type="InterPro" id="IPR052340">
    <property type="entry name" value="RNase_Y/CdgJ"/>
</dbReference>
<dbReference type="Gene3D" id="1.10.3210.10">
    <property type="entry name" value="Hypothetical protein af1432"/>
    <property type="match status" value="1"/>
</dbReference>
<dbReference type="InterPro" id="IPR013976">
    <property type="entry name" value="HDOD"/>
</dbReference>
<dbReference type="SUPFAM" id="SSF109604">
    <property type="entry name" value="HD-domain/PDEase-like"/>
    <property type="match status" value="1"/>
</dbReference>
<dbReference type="PIRSF" id="PIRSF003180">
    <property type="entry name" value="DiGMPpdiest_YuxH"/>
    <property type="match status" value="1"/>
</dbReference>
<dbReference type="PROSITE" id="PS51833">
    <property type="entry name" value="HDOD"/>
    <property type="match status" value="1"/>
</dbReference>
<dbReference type="Proteomes" id="UP000247540">
    <property type="component" value="Unassembled WGS sequence"/>
</dbReference>
<proteinExistence type="predicted"/>
<sequence>MPNPPAPAPAAPRENPAIIARQAIVNADRAVVGYELFDRSQGAGAHTAATDVTLIFHALSHAGSEDLIGRLQLFVNCTHNSLAGGHLDLIQPDKVVLEIPPLDQADAESIEDRTPVLSSLRERGFQLAFSSTVLAPVYAPWLALADYVKFDLAALSATELTTLARYAQQHCDAELVAEKVETQQQFEAAHAIGFALFQGYWFARPAEVETRLVSPSQVATIELVNLIRRQASTVEIEEMLKRDAGLAFNLMRLINSSGFGLQREVTSFRHAVMILGLKKLFRWAALLLLASKNGTPPAVSSLAVVRGRLMELLVADRLTPEQRDHAFVAGIFSLLDVMLGMPMDQAVKLLTLPHEVIDALLHRTGPLGQFLQLTEACETGDDRTFTVASETLGLSSQEVNWAHLQALAWSDGVD</sequence>
<feature type="domain" description="HDOD" evidence="1">
    <location>
        <begin position="213"/>
        <end position="398"/>
    </location>
</feature>
<dbReference type="InterPro" id="IPR035919">
    <property type="entry name" value="EAL_sf"/>
</dbReference>
<dbReference type="Pfam" id="PF08668">
    <property type="entry name" value="HDOD"/>
    <property type="match status" value="1"/>
</dbReference>